<evidence type="ECO:0000313" key="1">
    <source>
        <dbReference type="EMBL" id="KAG5187029.1"/>
    </source>
</evidence>
<dbReference type="AlphaFoldDB" id="A0A836CIR9"/>
<sequence>MALKSDFCAQYYSACAKALNLAADYCDRVAAEDMQGDPVYVNMTYPFVDEVKSTGTLTRLFDATIKLPGPVTGMYIRPGTNKWWVVGRQGVIKEIANDPKATASSIADILDITDRVIQDNQTWAGGQWEQGLLSMAFSPDFLTTGYFYVYYLKLTNAAIYERKALVSRFTWTGSSATTKDTEVIMMGIVQDTDFHKVAQGLTTYLIHLWEYDYEPLLGAANNHKHYSDLDDVNDAGAGYRGAQGVDTDGTAVGWVLTNECLQYTLTTFSAGKYIVKLNAGGPTELGGGSLQMDVFPGPGANAGVIPLQTYTLVHTATGGWNIKRDDVVATGIDMPAAPFTIRLTALSSGLNLQDITFVQTALATGGTASATTSSGALTSGSTTGAVDAGTGLLTYKMLLANYDYVVPGGLATNEAINYHDADPVNNAGNGFRGGEAVDATADEIGWARVGDWTQYTVADFKSGRYKLELTACGPNDIAVPGGSIRAFVLPAAPFTVRVTTTREGLNLRSLTFTEVPAPATVEGTVEAEQFDRGGAGFGYQDTTPANTGGATYRTLEGVTQAGTYTASLKLATGAAAATNRLRRTAVAETSSDGQVNFNNGIESKTGGKAEQARNLALTDTPPTLNGVNVYAFVVVVPGRCKDVVDPVCTTGAPIPYAGSTTNFVSVAAPAAYNMQLTEGFACLKLCTARDNFYIDSVALMKSVVDKTSGLPTYKITLSNYDYVDGGINTNVNYFDRDAANKGDATFRGNQLDFFSQPGANANAAPLKTVVLNHAATGGWDAPTVESSLGAASVVLPVGPFTVRMTVIKAGLNVFYLAFTQLPAAIVPAYPGLMSPVAGVTVDNAGMSKYFILLAEYDYVPGAANDPTHYHDTDVQNKASTTYRLGEGVDAAGNMWGNVGFIAAGEYTQYTLATFKAGKYVPYLSAAGPPVLGGCTIQLDFFKSPGPNTSVQPFLTMTVQHAATIDWGDYSDSPAIPAAAVPAGPWTLRVSTTKAGCNYRSLSFVQTS</sequence>
<dbReference type="EMBL" id="JAFCMP010000097">
    <property type="protein sequence ID" value="KAG5187029.1"/>
    <property type="molecule type" value="Genomic_DNA"/>
</dbReference>
<dbReference type="Gene3D" id="2.60.120.260">
    <property type="entry name" value="Galactose-binding domain-like"/>
    <property type="match status" value="4"/>
</dbReference>
<name>A0A836CIR9_9STRA</name>
<gene>
    <name evidence="1" type="ORF">JKP88DRAFT_288376</name>
</gene>
<keyword evidence="2" id="KW-1185">Reference proteome</keyword>
<dbReference type="InterPro" id="IPR011042">
    <property type="entry name" value="6-blade_b-propeller_TolB-like"/>
</dbReference>
<dbReference type="PANTHER" id="PTHR19328">
    <property type="entry name" value="HEDGEHOG-INTERACTING PROTEIN"/>
    <property type="match status" value="1"/>
</dbReference>
<comment type="caution">
    <text evidence="1">The sequence shown here is derived from an EMBL/GenBank/DDBJ whole genome shotgun (WGS) entry which is preliminary data.</text>
</comment>
<dbReference type="OrthoDB" id="10266706at2759"/>
<dbReference type="SUPFAM" id="SSF49785">
    <property type="entry name" value="Galactose-binding domain-like"/>
    <property type="match status" value="1"/>
</dbReference>
<dbReference type="PANTHER" id="PTHR19328:SF75">
    <property type="entry name" value="ALDOSE SUGAR DEHYDROGENASE YLII"/>
    <property type="match status" value="1"/>
</dbReference>
<protein>
    <submittedName>
        <fullName evidence="1">Uncharacterized protein</fullName>
    </submittedName>
</protein>
<organism evidence="1 2">
    <name type="scientific">Tribonema minus</name>
    <dbReference type="NCBI Taxonomy" id="303371"/>
    <lineage>
        <taxon>Eukaryota</taxon>
        <taxon>Sar</taxon>
        <taxon>Stramenopiles</taxon>
        <taxon>Ochrophyta</taxon>
        <taxon>PX clade</taxon>
        <taxon>Xanthophyceae</taxon>
        <taxon>Tribonematales</taxon>
        <taxon>Tribonemataceae</taxon>
        <taxon>Tribonema</taxon>
    </lineage>
</organism>
<reference evidence="1" key="1">
    <citation type="submission" date="2021-02" db="EMBL/GenBank/DDBJ databases">
        <title>First Annotated Genome of the Yellow-green Alga Tribonema minus.</title>
        <authorList>
            <person name="Mahan K.M."/>
        </authorList>
    </citation>
    <scope>NUCLEOTIDE SEQUENCE</scope>
    <source>
        <strain evidence="1">UTEX B ZZ1240</strain>
    </source>
</reference>
<dbReference type="Gene3D" id="2.120.10.30">
    <property type="entry name" value="TolB, C-terminal domain"/>
    <property type="match status" value="1"/>
</dbReference>
<dbReference type="Proteomes" id="UP000664859">
    <property type="component" value="Unassembled WGS sequence"/>
</dbReference>
<accession>A0A836CIR9</accession>
<proteinExistence type="predicted"/>
<dbReference type="InterPro" id="IPR008979">
    <property type="entry name" value="Galactose-bd-like_sf"/>
</dbReference>
<evidence type="ECO:0000313" key="2">
    <source>
        <dbReference type="Proteomes" id="UP000664859"/>
    </source>
</evidence>